<organism evidence="1 2">
    <name type="scientific">Streblomastix strix</name>
    <dbReference type="NCBI Taxonomy" id="222440"/>
    <lineage>
        <taxon>Eukaryota</taxon>
        <taxon>Metamonada</taxon>
        <taxon>Preaxostyla</taxon>
        <taxon>Oxymonadida</taxon>
        <taxon>Streblomastigidae</taxon>
        <taxon>Streblomastix</taxon>
    </lineage>
</organism>
<evidence type="ECO:0000313" key="2">
    <source>
        <dbReference type="Proteomes" id="UP000324800"/>
    </source>
</evidence>
<comment type="caution">
    <text evidence="1">The sequence shown here is derived from an EMBL/GenBank/DDBJ whole genome shotgun (WGS) entry which is preliminary data.</text>
</comment>
<evidence type="ECO:0000313" key="1">
    <source>
        <dbReference type="EMBL" id="KAA6356176.1"/>
    </source>
</evidence>
<sequence length="102" mass="11476">MDTYSIYLAISGSTIDGHKQQFNNAIIDQEFWDNHYKEWLPCEGCTIAEEKKLLDCAIQSQRESIICLTPKCYSAIDGQVDDIVIRMKGINEKISVCPIGGC</sequence>
<dbReference type="AlphaFoldDB" id="A0A5J4TCM0"/>
<proteinExistence type="predicted"/>
<dbReference type="OrthoDB" id="6153129at2759"/>
<accession>A0A5J4TCM0</accession>
<name>A0A5J4TCM0_9EUKA</name>
<gene>
    <name evidence="1" type="ORF">EZS28_048297</name>
</gene>
<dbReference type="Proteomes" id="UP000324800">
    <property type="component" value="Unassembled WGS sequence"/>
</dbReference>
<reference evidence="1 2" key="1">
    <citation type="submission" date="2019-03" db="EMBL/GenBank/DDBJ databases">
        <title>Single cell metagenomics reveals metabolic interactions within the superorganism composed of flagellate Streblomastix strix and complex community of Bacteroidetes bacteria on its surface.</title>
        <authorList>
            <person name="Treitli S.C."/>
            <person name="Kolisko M."/>
            <person name="Husnik F."/>
            <person name="Keeling P."/>
            <person name="Hampl V."/>
        </authorList>
    </citation>
    <scope>NUCLEOTIDE SEQUENCE [LARGE SCALE GENOMIC DNA]</scope>
    <source>
        <strain evidence="1">ST1C</strain>
    </source>
</reference>
<dbReference type="EMBL" id="SNRW01033413">
    <property type="protein sequence ID" value="KAA6356176.1"/>
    <property type="molecule type" value="Genomic_DNA"/>
</dbReference>
<protein>
    <submittedName>
        <fullName evidence="1">Uncharacterized protein</fullName>
    </submittedName>
</protein>